<feature type="transmembrane region" description="Helical" evidence="7">
    <location>
        <begin position="15"/>
        <end position="32"/>
    </location>
</feature>
<evidence type="ECO:0000259" key="9">
    <source>
        <dbReference type="Pfam" id="PF21082"/>
    </source>
</evidence>
<feature type="domain" description="Mechanosensitive ion channel MscS" evidence="8">
    <location>
        <begin position="190"/>
        <end position="252"/>
    </location>
</feature>
<dbReference type="SUPFAM" id="SSF82861">
    <property type="entry name" value="Mechanosensitive channel protein MscS (YggB), transmembrane region"/>
    <property type="match status" value="1"/>
</dbReference>
<dbReference type="Pfam" id="PF21088">
    <property type="entry name" value="MS_channel_1st"/>
    <property type="match status" value="1"/>
</dbReference>
<feature type="transmembrane region" description="Helical" evidence="7">
    <location>
        <begin position="53"/>
        <end position="78"/>
    </location>
</feature>
<dbReference type="PANTHER" id="PTHR30460:SF0">
    <property type="entry name" value="MODERATE CONDUCTANCE MECHANOSENSITIVE CHANNEL YBIO"/>
    <property type="match status" value="1"/>
</dbReference>
<dbReference type="Pfam" id="PF21082">
    <property type="entry name" value="MS_channel_3rd"/>
    <property type="match status" value="1"/>
</dbReference>
<gene>
    <name evidence="11" type="ORF">ODE01S_17840</name>
</gene>
<accession>A0A511RL20</accession>
<dbReference type="Gene3D" id="2.30.30.60">
    <property type="match status" value="1"/>
</dbReference>
<dbReference type="GO" id="GO:0005886">
    <property type="term" value="C:plasma membrane"/>
    <property type="evidence" value="ECO:0007669"/>
    <property type="project" value="UniProtKB-SubCell"/>
</dbReference>
<proteinExistence type="inferred from homology"/>
<evidence type="ECO:0000259" key="8">
    <source>
        <dbReference type="Pfam" id="PF00924"/>
    </source>
</evidence>
<dbReference type="Pfam" id="PF00924">
    <property type="entry name" value="MS_channel_2nd"/>
    <property type="match status" value="1"/>
</dbReference>
<dbReference type="InterPro" id="IPR045276">
    <property type="entry name" value="YbiO_bact"/>
</dbReference>
<feature type="transmembrane region" description="Helical" evidence="7">
    <location>
        <begin position="142"/>
        <end position="164"/>
    </location>
</feature>
<evidence type="ECO:0000313" key="12">
    <source>
        <dbReference type="Proteomes" id="UP000321827"/>
    </source>
</evidence>
<dbReference type="AlphaFoldDB" id="A0A511RL20"/>
<feature type="transmembrane region" description="Helical" evidence="7">
    <location>
        <begin position="98"/>
        <end position="121"/>
    </location>
</feature>
<evidence type="ECO:0000256" key="5">
    <source>
        <dbReference type="ARBA" id="ARBA00022989"/>
    </source>
</evidence>
<dbReference type="SUPFAM" id="SSF82689">
    <property type="entry name" value="Mechanosensitive channel protein MscS (YggB), C-terminal domain"/>
    <property type="match status" value="1"/>
</dbReference>
<dbReference type="OrthoDB" id="9809206at2"/>
<dbReference type="SUPFAM" id="SSF50182">
    <property type="entry name" value="Sm-like ribonucleoproteins"/>
    <property type="match status" value="1"/>
</dbReference>
<dbReference type="EMBL" id="BJXN01000012">
    <property type="protein sequence ID" value="GEM90350.1"/>
    <property type="molecule type" value="Genomic_DNA"/>
</dbReference>
<name>A0A511RL20_9DEIN</name>
<dbReference type="Proteomes" id="UP000321827">
    <property type="component" value="Unassembled WGS sequence"/>
</dbReference>
<dbReference type="Gene3D" id="1.10.287.1260">
    <property type="match status" value="1"/>
</dbReference>
<comment type="subcellular location">
    <subcellularLocation>
        <location evidence="1">Cell membrane</location>
        <topology evidence="1">Multi-pass membrane protein</topology>
    </subcellularLocation>
</comment>
<dbReference type="InterPro" id="IPR006685">
    <property type="entry name" value="MscS_channel_2nd"/>
</dbReference>
<keyword evidence="3" id="KW-1003">Cell membrane</keyword>
<keyword evidence="6 7" id="KW-0472">Membrane</keyword>
<evidence type="ECO:0000256" key="6">
    <source>
        <dbReference type="ARBA" id="ARBA00023136"/>
    </source>
</evidence>
<evidence type="ECO:0000256" key="3">
    <source>
        <dbReference type="ARBA" id="ARBA00022475"/>
    </source>
</evidence>
<evidence type="ECO:0000256" key="1">
    <source>
        <dbReference type="ARBA" id="ARBA00004651"/>
    </source>
</evidence>
<dbReference type="InterPro" id="IPR049278">
    <property type="entry name" value="MS_channel_C"/>
</dbReference>
<evidence type="ECO:0000256" key="7">
    <source>
        <dbReference type="SAM" id="Phobius"/>
    </source>
</evidence>
<evidence type="ECO:0000256" key="4">
    <source>
        <dbReference type="ARBA" id="ARBA00022692"/>
    </source>
</evidence>
<dbReference type="InterPro" id="IPR023408">
    <property type="entry name" value="MscS_beta-dom_sf"/>
</dbReference>
<comment type="similarity">
    <text evidence="2">Belongs to the MscS (TC 1.A.23) family.</text>
</comment>
<dbReference type="Gene3D" id="3.30.70.100">
    <property type="match status" value="1"/>
</dbReference>
<dbReference type="RefSeq" id="WP_147148008.1">
    <property type="nucleotide sequence ID" value="NZ_BJXN01000012.1"/>
</dbReference>
<reference evidence="11 12" key="1">
    <citation type="submission" date="2019-07" db="EMBL/GenBank/DDBJ databases">
        <title>Whole genome shotgun sequence of Oceanithermus desulfurans NBRC 100063.</title>
        <authorList>
            <person name="Hosoyama A."/>
            <person name="Uohara A."/>
            <person name="Ohji S."/>
            <person name="Ichikawa N."/>
        </authorList>
    </citation>
    <scope>NUCLEOTIDE SEQUENCE [LARGE SCALE GENOMIC DNA]</scope>
    <source>
        <strain evidence="11 12">NBRC 100063</strain>
    </source>
</reference>
<evidence type="ECO:0000256" key="2">
    <source>
        <dbReference type="ARBA" id="ARBA00008017"/>
    </source>
</evidence>
<comment type="caution">
    <text evidence="11">The sequence shown here is derived from an EMBL/GenBank/DDBJ whole genome shotgun (WGS) entry which is preliminary data.</text>
</comment>
<dbReference type="InterPro" id="IPR011066">
    <property type="entry name" value="MscS_channel_C_sf"/>
</dbReference>
<evidence type="ECO:0000313" key="11">
    <source>
        <dbReference type="EMBL" id="GEM90350.1"/>
    </source>
</evidence>
<dbReference type="InterPro" id="IPR049142">
    <property type="entry name" value="MS_channel_1st"/>
</dbReference>
<feature type="domain" description="Mechanosensitive ion channel MscS C-terminal" evidence="9">
    <location>
        <begin position="261"/>
        <end position="349"/>
    </location>
</feature>
<organism evidence="11 12">
    <name type="scientific">Oceanithermus desulfurans NBRC 100063</name>
    <dbReference type="NCBI Taxonomy" id="1227550"/>
    <lineage>
        <taxon>Bacteria</taxon>
        <taxon>Thermotogati</taxon>
        <taxon>Deinococcota</taxon>
        <taxon>Deinococci</taxon>
        <taxon>Thermales</taxon>
        <taxon>Thermaceae</taxon>
        <taxon>Oceanithermus</taxon>
    </lineage>
</organism>
<keyword evidence="4 7" id="KW-0812">Transmembrane</keyword>
<sequence length="366" mass="41024">MEPFNPVQLQGTQQWIKFLLAFFALGVAYTVGRAGSRLAHWVARLTPDRRDDAFWRVVGWVWWAVVAFALVSFGHFLFEIKVEPLYTWGLLLARWMGSRGLAVLLILAATYFAYRLVEVLVRRIKIPQKPEFEREQVRIQTLMTVIESTLKGGVISVGVLLALANMGLNIGALIAGAGIAGLAISFAAQNLVRDVINGFFILLEDQYGVGDVIKVGDIAGGVERMNLRLSVLRDLEGKLHFVPHGQISTVTVLSHVWARAVVDVGVAYGADVDRAIAVIEDEAQKFYDDPEWREKFTDERPQVLGVNELGDSAVVIRVMFTVQAKQQWGVGREFKRRIKNRLDAEGIEIPFPQRTVWLRQDQEPSA</sequence>
<keyword evidence="5 7" id="KW-1133">Transmembrane helix</keyword>
<feature type="domain" description="Mechanosensitive ion channel transmembrane helices 2/3" evidence="10">
    <location>
        <begin position="153"/>
        <end position="189"/>
    </location>
</feature>
<dbReference type="GO" id="GO:0008381">
    <property type="term" value="F:mechanosensitive monoatomic ion channel activity"/>
    <property type="evidence" value="ECO:0007669"/>
    <property type="project" value="InterPro"/>
</dbReference>
<evidence type="ECO:0000259" key="10">
    <source>
        <dbReference type="Pfam" id="PF21088"/>
    </source>
</evidence>
<dbReference type="PANTHER" id="PTHR30460">
    <property type="entry name" value="MODERATE CONDUCTANCE MECHANOSENSITIVE CHANNEL YBIO"/>
    <property type="match status" value="1"/>
</dbReference>
<dbReference type="InterPro" id="IPR010920">
    <property type="entry name" value="LSM_dom_sf"/>
</dbReference>
<protein>
    <submittedName>
        <fullName evidence="11">Mechanosensitive ion channel protein MscS</fullName>
    </submittedName>
</protein>
<dbReference type="InterPro" id="IPR011014">
    <property type="entry name" value="MscS_channel_TM-2"/>
</dbReference>